<organism evidence="2 3">
    <name type="scientific">Trifolium medium</name>
    <dbReference type="NCBI Taxonomy" id="97028"/>
    <lineage>
        <taxon>Eukaryota</taxon>
        <taxon>Viridiplantae</taxon>
        <taxon>Streptophyta</taxon>
        <taxon>Embryophyta</taxon>
        <taxon>Tracheophyta</taxon>
        <taxon>Spermatophyta</taxon>
        <taxon>Magnoliopsida</taxon>
        <taxon>eudicotyledons</taxon>
        <taxon>Gunneridae</taxon>
        <taxon>Pentapetalae</taxon>
        <taxon>rosids</taxon>
        <taxon>fabids</taxon>
        <taxon>Fabales</taxon>
        <taxon>Fabaceae</taxon>
        <taxon>Papilionoideae</taxon>
        <taxon>50 kb inversion clade</taxon>
        <taxon>NPAAA clade</taxon>
        <taxon>Hologalegina</taxon>
        <taxon>IRL clade</taxon>
        <taxon>Trifolieae</taxon>
        <taxon>Trifolium</taxon>
    </lineage>
</organism>
<name>A0A392SE47_9FABA</name>
<dbReference type="Proteomes" id="UP000265520">
    <property type="component" value="Unassembled WGS sequence"/>
</dbReference>
<keyword evidence="1" id="KW-0472">Membrane</keyword>
<dbReference type="EMBL" id="LXQA010361462">
    <property type="protein sequence ID" value="MCI46712.1"/>
    <property type="molecule type" value="Genomic_DNA"/>
</dbReference>
<evidence type="ECO:0000256" key="1">
    <source>
        <dbReference type="SAM" id="Phobius"/>
    </source>
</evidence>
<keyword evidence="1" id="KW-1133">Transmembrane helix</keyword>
<reference evidence="2 3" key="1">
    <citation type="journal article" date="2018" name="Front. Plant Sci.">
        <title>Red Clover (Trifolium pratense) and Zigzag Clover (T. medium) - A Picture of Genomic Similarities and Differences.</title>
        <authorList>
            <person name="Dluhosova J."/>
            <person name="Istvanek J."/>
            <person name="Nedelnik J."/>
            <person name="Repkova J."/>
        </authorList>
    </citation>
    <scope>NUCLEOTIDE SEQUENCE [LARGE SCALE GENOMIC DNA]</scope>
    <source>
        <strain evidence="3">cv. 10/8</strain>
        <tissue evidence="2">Leaf</tissue>
    </source>
</reference>
<proteinExistence type="predicted"/>
<feature type="transmembrane region" description="Helical" evidence="1">
    <location>
        <begin position="32"/>
        <end position="57"/>
    </location>
</feature>
<protein>
    <submittedName>
        <fullName evidence="2">Uncharacterized protein</fullName>
    </submittedName>
</protein>
<keyword evidence="1" id="KW-0812">Transmembrane</keyword>
<sequence length="62" mass="7003">MIDPFLLSGRLTLVFALAPASQKRKRGVRPVMGLFGIVSVEFLVSTVLFIPVAWLLFPWFRP</sequence>
<comment type="caution">
    <text evidence="2">The sequence shown here is derived from an EMBL/GenBank/DDBJ whole genome shotgun (WGS) entry which is preliminary data.</text>
</comment>
<evidence type="ECO:0000313" key="3">
    <source>
        <dbReference type="Proteomes" id="UP000265520"/>
    </source>
</evidence>
<dbReference type="AlphaFoldDB" id="A0A392SE47"/>
<evidence type="ECO:0000313" key="2">
    <source>
        <dbReference type="EMBL" id="MCI46712.1"/>
    </source>
</evidence>
<accession>A0A392SE47</accession>
<keyword evidence="3" id="KW-1185">Reference proteome</keyword>